<proteinExistence type="predicted"/>
<evidence type="ECO:0000313" key="1">
    <source>
        <dbReference type="EMBL" id="MBX44151.1"/>
    </source>
</evidence>
<dbReference type="AlphaFoldDB" id="A0A2P2NNY9"/>
<accession>A0A2P2NNY9</accession>
<sequence>MYRTGCANLCFIIIWLRHPNIEMHSFLSVSSCIF</sequence>
<protein>
    <submittedName>
        <fullName evidence="1">Uncharacterized protein</fullName>
    </submittedName>
</protein>
<name>A0A2P2NNY9_RHIMU</name>
<reference evidence="1" key="1">
    <citation type="submission" date="2018-02" db="EMBL/GenBank/DDBJ databases">
        <title>Rhizophora mucronata_Transcriptome.</title>
        <authorList>
            <person name="Meera S.P."/>
            <person name="Sreeshan A."/>
            <person name="Augustine A."/>
        </authorList>
    </citation>
    <scope>NUCLEOTIDE SEQUENCE</scope>
    <source>
        <tissue evidence="1">Leaf</tissue>
    </source>
</reference>
<organism evidence="1">
    <name type="scientific">Rhizophora mucronata</name>
    <name type="common">Asiatic mangrove</name>
    <dbReference type="NCBI Taxonomy" id="61149"/>
    <lineage>
        <taxon>Eukaryota</taxon>
        <taxon>Viridiplantae</taxon>
        <taxon>Streptophyta</taxon>
        <taxon>Embryophyta</taxon>
        <taxon>Tracheophyta</taxon>
        <taxon>Spermatophyta</taxon>
        <taxon>Magnoliopsida</taxon>
        <taxon>eudicotyledons</taxon>
        <taxon>Gunneridae</taxon>
        <taxon>Pentapetalae</taxon>
        <taxon>rosids</taxon>
        <taxon>fabids</taxon>
        <taxon>Malpighiales</taxon>
        <taxon>Rhizophoraceae</taxon>
        <taxon>Rhizophora</taxon>
    </lineage>
</organism>
<dbReference type="EMBL" id="GGEC01063667">
    <property type="protein sequence ID" value="MBX44151.1"/>
    <property type="molecule type" value="Transcribed_RNA"/>
</dbReference>